<dbReference type="Gene3D" id="3.30.1600.10">
    <property type="entry name" value="SIR2/SIRT2 'Small Domain"/>
    <property type="match status" value="1"/>
</dbReference>
<evidence type="ECO:0000313" key="3">
    <source>
        <dbReference type="Proteomes" id="UP000016900"/>
    </source>
</evidence>
<gene>
    <name evidence="2" type="ORF">HHS_06760</name>
</gene>
<dbReference type="Proteomes" id="UP000016900">
    <property type="component" value="Chromosome"/>
</dbReference>
<dbReference type="AlphaFoldDB" id="U3U3C2"/>
<dbReference type="STRING" id="1235990.BMSBPS_0306"/>
<dbReference type="OrthoDB" id="9800582at2"/>
<dbReference type="PATRIC" id="fig|1235990.3.peg.672"/>
<evidence type="ECO:0000256" key="1">
    <source>
        <dbReference type="ARBA" id="ARBA00022679"/>
    </source>
</evidence>
<keyword evidence="3" id="KW-1185">Reference proteome</keyword>
<dbReference type="KEGG" id="hhs:HHS_06760"/>
<proteinExistence type="predicted"/>
<keyword evidence="1" id="KW-0808">Transferase</keyword>
<reference evidence="2 3" key="1">
    <citation type="submission" date="2012-10" db="EMBL/GenBank/DDBJ databases">
        <title>Genome sequence of the symbiont of the pentatomidae stink bug Halyomorpha halys.</title>
        <authorList>
            <person name="Kobayashi H."/>
            <person name="Fujii-Muramatsu R."/>
            <person name="Takeishi K."/>
            <person name="Noda H."/>
        </authorList>
    </citation>
    <scope>NUCLEOTIDE SEQUENCE [LARGE SCALE GENOMIC DNA]</scope>
</reference>
<dbReference type="Gene3D" id="3.40.50.1220">
    <property type="entry name" value="TPP-binding domain"/>
    <property type="match status" value="1"/>
</dbReference>
<dbReference type="GO" id="GO:0016740">
    <property type="term" value="F:transferase activity"/>
    <property type="evidence" value="ECO:0007669"/>
    <property type="project" value="UniProtKB-KW"/>
</dbReference>
<dbReference type="eggNOG" id="COG0846">
    <property type="taxonomic scope" value="Bacteria"/>
</dbReference>
<dbReference type="InterPro" id="IPR026591">
    <property type="entry name" value="Sirtuin_cat_small_dom_sf"/>
</dbReference>
<accession>U3U3C2</accession>
<sequence length="180" mass="21889">MRTLRRQIRLARCKKIRVNLHQHFRRRICERDRKVEKLIHSLWRVVVPTRAVMSSKSGINPFYEYRRRTWEKCCLENIIMQKDFHHNTETVYALYKSRCCRQLQQQITAQNNIMNQSLMKLQLSSKKESHCVLMRQYLGNLQKRREDKTLIYTYGQSLKKSCKNKCQVIHWTKKIIMNDS</sequence>
<organism evidence="2 3">
    <name type="scientific">Candidatus Pantoea carbekii</name>
    <dbReference type="NCBI Taxonomy" id="1235990"/>
    <lineage>
        <taxon>Bacteria</taxon>
        <taxon>Pseudomonadati</taxon>
        <taxon>Pseudomonadota</taxon>
        <taxon>Gammaproteobacteria</taxon>
        <taxon>Enterobacterales</taxon>
        <taxon>Erwiniaceae</taxon>
        <taxon>Pantoea</taxon>
    </lineage>
</organism>
<evidence type="ECO:0000313" key="2">
    <source>
        <dbReference type="EMBL" id="BAO00646.1"/>
    </source>
</evidence>
<dbReference type="EMBL" id="AP012554">
    <property type="protein sequence ID" value="BAO00646.1"/>
    <property type="molecule type" value="Genomic_DNA"/>
</dbReference>
<protein>
    <submittedName>
        <fullName evidence="2">Uncharacterized protein</fullName>
    </submittedName>
</protein>
<name>U3U3C2_9GAMM</name>